<organism evidence="2">
    <name type="scientific">Candidatus Kentrum sp. LFY</name>
    <dbReference type="NCBI Taxonomy" id="2126342"/>
    <lineage>
        <taxon>Bacteria</taxon>
        <taxon>Pseudomonadati</taxon>
        <taxon>Pseudomonadota</taxon>
        <taxon>Gammaproteobacteria</taxon>
        <taxon>Candidatus Kentrum</taxon>
    </lineage>
</organism>
<name>A0A450V817_9GAMM</name>
<dbReference type="InterPro" id="IPR036909">
    <property type="entry name" value="Cyt_c-like_dom_sf"/>
</dbReference>
<dbReference type="PANTHER" id="PTHR35889:SF3">
    <property type="entry name" value="F-BOX DOMAIN-CONTAINING PROTEIN"/>
    <property type="match status" value="1"/>
</dbReference>
<accession>A0A450V817</accession>
<reference evidence="2" key="1">
    <citation type="submission" date="2019-02" db="EMBL/GenBank/DDBJ databases">
        <authorList>
            <person name="Gruber-Vodicka R. H."/>
            <person name="Seah K. B. B."/>
        </authorList>
    </citation>
    <scope>NUCLEOTIDE SEQUENCE</scope>
    <source>
        <strain evidence="2">BECK_M6</strain>
    </source>
</reference>
<dbReference type="GO" id="GO:0009055">
    <property type="term" value="F:electron transfer activity"/>
    <property type="evidence" value="ECO:0007669"/>
    <property type="project" value="InterPro"/>
</dbReference>
<dbReference type="PANTHER" id="PTHR35889">
    <property type="entry name" value="CYCLOINULO-OLIGOSACCHARIDE FRUCTANOTRANSFERASE-RELATED"/>
    <property type="match status" value="1"/>
</dbReference>
<feature type="domain" description="Cytochrome C Planctomycete-type" evidence="1">
    <location>
        <begin position="84"/>
        <end position="149"/>
    </location>
</feature>
<gene>
    <name evidence="2" type="ORF">BECKLFY1418A_GA0070994_11273</name>
</gene>
<protein>
    <submittedName>
        <fullName evidence="2">Planctomycete cytochrome C</fullName>
    </submittedName>
</protein>
<evidence type="ECO:0000259" key="1">
    <source>
        <dbReference type="Pfam" id="PF07635"/>
    </source>
</evidence>
<dbReference type="AlphaFoldDB" id="A0A450V817"/>
<dbReference type="EMBL" id="CAADFH010000127">
    <property type="protein sequence ID" value="VFK00817.1"/>
    <property type="molecule type" value="Genomic_DNA"/>
</dbReference>
<dbReference type="InterPro" id="IPR011429">
    <property type="entry name" value="Cyt_c_Planctomycete-type"/>
</dbReference>
<proteinExistence type="predicted"/>
<dbReference type="SUPFAM" id="SSF46626">
    <property type="entry name" value="Cytochrome c"/>
    <property type="match status" value="1"/>
</dbReference>
<dbReference type="GO" id="GO:0020037">
    <property type="term" value="F:heme binding"/>
    <property type="evidence" value="ECO:0007669"/>
    <property type="project" value="InterPro"/>
</dbReference>
<sequence>MRWGIVRWRYRKNIEDLECAWTQFLIGPGAQLTCSPNKNYKDTIMKKVIKVLSLVGICAVSITGCGESSVSFQNDVRPILAKNCLECHQPGAKGFQESGLAVGDYENLMKGTKPAAGEQRGQVIVPGDSISSTLIILVEGRADPSISMPHDREPLKEKDIAILKKWIDQGAKNN</sequence>
<dbReference type="Pfam" id="PF07635">
    <property type="entry name" value="PSCyt1"/>
    <property type="match status" value="1"/>
</dbReference>
<evidence type="ECO:0000313" key="2">
    <source>
        <dbReference type="EMBL" id="VFK00817.1"/>
    </source>
</evidence>